<comment type="caution">
    <text evidence="2">The sequence shown here is derived from an EMBL/GenBank/DDBJ whole genome shotgun (WGS) entry which is preliminary data.</text>
</comment>
<dbReference type="Pfam" id="PF16562">
    <property type="entry name" value="HECW_N"/>
    <property type="match status" value="2"/>
</dbReference>
<name>A0A553RLF3_9TELE</name>
<dbReference type="EMBL" id="SRMA01016858">
    <property type="protein sequence ID" value="TRZ02995.1"/>
    <property type="molecule type" value="Genomic_DNA"/>
</dbReference>
<accession>A0A553RLF3</accession>
<gene>
    <name evidence="2" type="ORF">DNTS_016505</name>
</gene>
<sequence>MANDNHNDSSRRSFFSSIYVTVKYLPFFHDPDETCPANVWDSKNRGVNGIQRGQIVWRLEPGPYFMEPETKICFKYYHGVSGALRATTPCITVKNPGVTNDNHNDSSRRSFFSSIYVTVKYLPFFHDPDETCPANVWDSKNRGVNGIQRGQIVWRLEPGPYFMEPETKICFKYYHGVSGALRATTPCITVKNPGVT</sequence>
<reference evidence="2 3" key="1">
    <citation type="journal article" date="2019" name="Sci. Data">
        <title>Hybrid genome assembly and annotation of Danionella translucida.</title>
        <authorList>
            <person name="Kadobianskyi M."/>
            <person name="Schulze L."/>
            <person name="Schuelke M."/>
            <person name="Judkewitz B."/>
        </authorList>
    </citation>
    <scope>NUCLEOTIDE SEQUENCE [LARGE SCALE GENOMIC DNA]</scope>
    <source>
        <strain evidence="2 3">Bolton</strain>
    </source>
</reference>
<dbReference type="AlphaFoldDB" id="A0A553RLF3"/>
<organism evidence="2 3">
    <name type="scientific">Danionella cerebrum</name>
    <dbReference type="NCBI Taxonomy" id="2873325"/>
    <lineage>
        <taxon>Eukaryota</taxon>
        <taxon>Metazoa</taxon>
        <taxon>Chordata</taxon>
        <taxon>Craniata</taxon>
        <taxon>Vertebrata</taxon>
        <taxon>Euteleostomi</taxon>
        <taxon>Actinopterygii</taxon>
        <taxon>Neopterygii</taxon>
        <taxon>Teleostei</taxon>
        <taxon>Ostariophysi</taxon>
        <taxon>Cypriniformes</taxon>
        <taxon>Danionidae</taxon>
        <taxon>Danioninae</taxon>
        <taxon>Danionella</taxon>
    </lineage>
</organism>
<dbReference type="Proteomes" id="UP000316079">
    <property type="component" value="Unassembled WGS sequence"/>
</dbReference>
<protein>
    <recommendedName>
        <fullName evidence="1">E3 ubiquitin-protein ligase HECW1/2 N-terminal domain-containing protein</fullName>
    </recommendedName>
</protein>
<feature type="domain" description="E3 ubiquitin-protein ligase HECW1/2 N-terminal" evidence="1">
    <location>
        <begin position="128"/>
        <end position="195"/>
    </location>
</feature>
<evidence type="ECO:0000313" key="2">
    <source>
        <dbReference type="EMBL" id="TRZ02995.1"/>
    </source>
</evidence>
<evidence type="ECO:0000313" key="3">
    <source>
        <dbReference type="Proteomes" id="UP000316079"/>
    </source>
</evidence>
<keyword evidence="3" id="KW-1185">Reference proteome</keyword>
<proteinExistence type="predicted"/>
<dbReference type="STRING" id="623744.A0A553RLF3"/>
<dbReference type="InterPro" id="IPR032348">
    <property type="entry name" value="HECW_N"/>
</dbReference>
<dbReference type="OrthoDB" id="5987976at2759"/>
<evidence type="ECO:0000259" key="1">
    <source>
        <dbReference type="Pfam" id="PF16562"/>
    </source>
</evidence>
<dbReference type="Gene3D" id="2.60.40.2840">
    <property type="match status" value="2"/>
</dbReference>
<feature type="non-terminal residue" evidence="2">
    <location>
        <position position="196"/>
    </location>
</feature>
<feature type="domain" description="E3 ubiquitin-protein ligase HECW1/2 N-terminal" evidence="1">
    <location>
        <begin position="31"/>
        <end position="98"/>
    </location>
</feature>